<dbReference type="Proteomes" id="UP000265520">
    <property type="component" value="Unassembled WGS sequence"/>
</dbReference>
<proteinExistence type="predicted"/>
<dbReference type="EMBL" id="LXQA011267450">
    <property type="protein sequence ID" value="MCI91269.1"/>
    <property type="molecule type" value="Genomic_DNA"/>
</dbReference>
<sequence length="38" mass="4344">MLKNSNNTTVEERMSKRVPQRGLLLRPRQACLYNGGVL</sequence>
<evidence type="ECO:0000313" key="1">
    <source>
        <dbReference type="EMBL" id="MCI91269.1"/>
    </source>
</evidence>
<dbReference type="AlphaFoldDB" id="A0A392VUY0"/>
<organism evidence="1 2">
    <name type="scientific">Trifolium medium</name>
    <dbReference type="NCBI Taxonomy" id="97028"/>
    <lineage>
        <taxon>Eukaryota</taxon>
        <taxon>Viridiplantae</taxon>
        <taxon>Streptophyta</taxon>
        <taxon>Embryophyta</taxon>
        <taxon>Tracheophyta</taxon>
        <taxon>Spermatophyta</taxon>
        <taxon>Magnoliopsida</taxon>
        <taxon>eudicotyledons</taxon>
        <taxon>Gunneridae</taxon>
        <taxon>Pentapetalae</taxon>
        <taxon>rosids</taxon>
        <taxon>fabids</taxon>
        <taxon>Fabales</taxon>
        <taxon>Fabaceae</taxon>
        <taxon>Papilionoideae</taxon>
        <taxon>50 kb inversion clade</taxon>
        <taxon>NPAAA clade</taxon>
        <taxon>Hologalegina</taxon>
        <taxon>IRL clade</taxon>
        <taxon>Trifolieae</taxon>
        <taxon>Trifolium</taxon>
    </lineage>
</organism>
<reference evidence="1 2" key="1">
    <citation type="journal article" date="2018" name="Front. Plant Sci.">
        <title>Red Clover (Trifolium pratense) and Zigzag Clover (T. medium) - A Picture of Genomic Similarities and Differences.</title>
        <authorList>
            <person name="Dluhosova J."/>
            <person name="Istvanek J."/>
            <person name="Nedelnik J."/>
            <person name="Repkova J."/>
        </authorList>
    </citation>
    <scope>NUCLEOTIDE SEQUENCE [LARGE SCALE GENOMIC DNA]</scope>
    <source>
        <strain evidence="2">cv. 10/8</strain>
        <tissue evidence="1">Leaf</tissue>
    </source>
</reference>
<keyword evidence="2" id="KW-1185">Reference proteome</keyword>
<comment type="caution">
    <text evidence="1">The sequence shown here is derived from an EMBL/GenBank/DDBJ whole genome shotgun (WGS) entry which is preliminary data.</text>
</comment>
<protein>
    <submittedName>
        <fullName evidence="1">Uncharacterized protein</fullName>
    </submittedName>
</protein>
<name>A0A392VUY0_9FABA</name>
<feature type="non-terminal residue" evidence="1">
    <location>
        <position position="38"/>
    </location>
</feature>
<accession>A0A392VUY0</accession>
<evidence type="ECO:0000313" key="2">
    <source>
        <dbReference type="Proteomes" id="UP000265520"/>
    </source>
</evidence>